<evidence type="ECO:0000259" key="2">
    <source>
        <dbReference type="Pfam" id="PF00931"/>
    </source>
</evidence>
<dbReference type="eggNOG" id="KOG4658">
    <property type="taxonomic scope" value="Eukaryota"/>
</dbReference>
<reference evidence="4 5" key="1">
    <citation type="submission" date="2012-08" db="EMBL/GenBank/DDBJ databases">
        <title>Oryza genome evolution.</title>
        <authorList>
            <person name="Wing R.A."/>
        </authorList>
    </citation>
    <scope>NUCLEOTIDE SEQUENCE</scope>
</reference>
<dbReference type="InterPro" id="IPR044974">
    <property type="entry name" value="Disease_R_plants"/>
</dbReference>
<dbReference type="Pfam" id="PF00931">
    <property type="entry name" value="NB-ARC"/>
    <property type="match status" value="1"/>
</dbReference>
<feature type="domain" description="NB-ARC" evidence="2">
    <location>
        <begin position="3"/>
        <end position="156"/>
    </location>
</feature>
<dbReference type="Gene3D" id="3.80.10.10">
    <property type="entry name" value="Ribonuclease Inhibitor"/>
    <property type="match status" value="1"/>
</dbReference>
<organism evidence="4 5">
    <name type="scientific">Leersia perrieri</name>
    <dbReference type="NCBI Taxonomy" id="77586"/>
    <lineage>
        <taxon>Eukaryota</taxon>
        <taxon>Viridiplantae</taxon>
        <taxon>Streptophyta</taxon>
        <taxon>Embryophyta</taxon>
        <taxon>Tracheophyta</taxon>
        <taxon>Spermatophyta</taxon>
        <taxon>Magnoliopsida</taxon>
        <taxon>Liliopsida</taxon>
        <taxon>Poales</taxon>
        <taxon>Poaceae</taxon>
        <taxon>BOP clade</taxon>
        <taxon>Oryzoideae</taxon>
        <taxon>Oryzeae</taxon>
        <taxon>Oryzinae</taxon>
        <taxon>Leersia</taxon>
    </lineage>
</organism>
<feature type="domain" description="Disease resistance protein winged helix" evidence="3">
    <location>
        <begin position="236"/>
        <end position="301"/>
    </location>
</feature>
<evidence type="ECO:0000259" key="3">
    <source>
        <dbReference type="Pfam" id="PF23559"/>
    </source>
</evidence>
<dbReference type="STRING" id="77586.A0A0D9UW02"/>
<reference evidence="4" key="3">
    <citation type="submission" date="2015-04" db="UniProtKB">
        <authorList>
            <consortium name="EnsemblPlants"/>
        </authorList>
    </citation>
    <scope>IDENTIFICATION</scope>
</reference>
<evidence type="ECO:0000313" key="4">
    <source>
        <dbReference type="EnsemblPlants" id="LPERR01G00810.1"/>
    </source>
</evidence>
<dbReference type="InterPro" id="IPR032675">
    <property type="entry name" value="LRR_dom_sf"/>
</dbReference>
<sequence length="467" mass="53973">MFVLPIVGPGGIGKTTFTQHLYNEDRTKQRFTAMVWVCVSTNFDVTELTRKILKSLDAPESQGSNIDSEKFLIVFDDIWEHDVSKVTSTKRFSKAEWEILLAPLGTVETSVNMVLVTTWFPKLAEIVKEGTNQVDLYGLDPDDFWEFFRQCAFSDTQDYSDKEDLIEIGKKVATKLKGSPLAAKTVGPLRIHWMKILQNEEWLKPNNGNDSIIPALKISYDNLPFYLKKCFSYCALFPEDYEFDSLEISCFWDSIGIIDSSGKNGKIEDIGSHYLNELYDNGFLMKRDDTKYVMHDLLHELSQIVSSQECAYINYSTFRADDIQQSILHLSIAIEDKYTGNFEVQMEKLKKRVCIKNLRSVMIFGRYTSRRIANILKDILNETMVLRVLFIFVMNLPNSVLSNFSKLVHLRYLKIETPLHGCNDMCVPSTVSKLYHLKFLDLQSWRGSHRLPKDFSRLINLRHFFAE</sequence>
<dbReference type="PRINTS" id="PR00364">
    <property type="entry name" value="DISEASERSIST"/>
</dbReference>
<keyword evidence="5" id="KW-1185">Reference proteome</keyword>
<dbReference type="InterPro" id="IPR058922">
    <property type="entry name" value="WHD_DRP"/>
</dbReference>
<name>A0A0D9UW02_9ORYZ</name>
<keyword evidence="1" id="KW-0611">Plant defense</keyword>
<dbReference type="Gramene" id="LPERR01G00810.1">
    <property type="protein sequence ID" value="LPERR01G00810.1"/>
    <property type="gene ID" value="LPERR01G00810"/>
</dbReference>
<dbReference type="InterPro" id="IPR002182">
    <property type="entry name" value="NB-ARC"/>
</dbReference>
<protein>
    <submittedName>
        <fullName evidence="4">Uncharacterized protein</fullName>
    </submittedName>
</protein>
<dbReference type="Gene3D" id="3.40.50.300">
    <property type="entry name" value="P-loop containing nucleotide triphosphate hydrolases"/>
    <property type="match status" value="1"/>
</dbReference>
<dbReference type="Pfam" id="PF23559">
    <property type="entry name" value="WHD_DRP"/>
    <property type="match status" value="1"/>
</dbReference>
<dbReference type="AlphaFoldDB" id="A0A0D9UW02"/>
<dbReference type="SUPFAM" id="SSF52540">
    <property type="entry name" value="P-loop containing nucleoside triphosphate hydrolases"/>
    <property type="match status" value="1"/>
</dbReference>
<dbReference type="PANTHER" id="PTHR23155">
    <property type="entry name" value="DISEASE RESISTANCE PROTEIN RP"/>
    <property type="match status" value="1"/>
</dbReference>
<dbReference type="EnsemblPlants" id="LPERR01G00810.1">
    <property type="protein sequence ID" value="LPERR01G00810.1"/>
    <property type="gene ID" value="LPERR01G00810"/>
</dbReference>
<dbReference type="GO" id="GO:0098542">
    <property type="term" value="P:defense response to other organism"/>
    <property type="evidence" value="ECO:0007669"/>
    <property type="project" value="TreeGrafter"/>
</dbReference>
<evidence type="ECO:0000313" key="5">
    <source>
        <dbReference type="Proteomes" id="UP000032180"/>
    </source>
</evidence>
<reference evidence="5" key="2">
    <citation type="submission" date="2013-12" db="EMBL/GenBank/DDBJ databases">
        <authorList>
            <person name="Yu Y."/>
            <person name="Lee S."/>
            <person name="de Baynast K."/>
            <person name="Wissotski M."/>
            <person name="Liu L."/>
            <person name="Talag J."/>
            <person name="Goicoechea J."/>
            <person name="Angelova A."/>
            <person name="Jetty R."/>
            <person name="Kudrna D."/>
            <person name="Golser W."/>
            <person name="Rivera L."/>
            <person name="Zhang J."/>
            <person name="Wing R."/>
        </authorList>
    </citation>
    <scope>NUCLEOTIDE SEQUENCE</scope>
</reference>
<dbReference type="Gene3D" id="1.10.10.10">
    <property type="entry name" value="Winged helix-like DNA-binding domain superfamily/Winged helix DNA-binding domain"/>
    <property type="match status" value="1"/>
</dbReference>
<dbReference type="InterPro" id="IPR027417">
    <property type="entry name" value="P-loop_NTPase"/>
</dbReference>
<dbReference type="GO" id="GO:0043531">
    <property type="term" value="F:ADP binding"/>
    <property type="evidence" value="ECO:0007669"/>
    <property type="project" value="InterPro"/>
</dbReference>
<dbReference type="PANTHER" id="PTHR23155:SF1240">
    <property type="entry name" value="OS01G0113150 PROTEIN"/>
    <property type="match status" value="1"/>
</dbReference>
<dbReference type="SUPFAM" id="SSF52058">
    <property type="entry name" value="L domain-like"/>
    <property type="match status" value="1"/>
</dbReference>
<dbReference type="Proteomes" id="UP000032180">
    <property type="component" value="Chromosome 1"/>
</dbReference>
<proteinExistence type="predicted"/>
<accession>A0A0D9UW02</accession>
<dbReference type="HOGENOM" id="CLU_000837_8_5_1"/>
<evidence type="ECO:0000256" key="1">
    <source>
        <dbReference type="ARBA" id="ARBA00022821"/>
    </source>
</evidence>
<dbReference type="InterPro" id="IPR036388">
    <property type="entry name" value="WH-like_DNA-bd_sf"/>
</dbReference>